<dbReference type="InterPro" id="IPR004344">
    <property type="entry name" value="TTL/TTLL_fam"/>
</dbReference>
<keyword evidence="1" id="KW-0067">ATP-binding</keyword>
<proteinExistence type="predicted"/>
<feature type="region of interest" description="Disordered" evidence="2">
    <location>
        <begin position="623"/>
        <end position="651"/>
    </location>
</feature>
<evidence type="ECO:0000313" key="5">
    <source>
        <dbReference type="EMBL" id="CAF1077890.1"/>
    </source>
</evidence>
<evidence type="ECO:0000259" key="3">
    <source>
        <dbReference type="PROSITE" id="PS50181"/>
    </source>
</evidence>
<reference evidence="5" key="1">
    <citation type="submission" date="2021-02" db="EMBL/GenBank/DDBJ databases">
        <authorList>
            <person name="Nowell W R."/>
        </authorList>
    </citation>
    <scope>NUCLEOTIDE SEQUENCE</scope>
</reference>
<feature type="domain" description="F-box" evidence="3">
    <location>
        <begin position="4"/>
        <end position="51"/>
    </location>
</feature>
<organism evidence="5 6">
    <name type="scientific">Adineta steineri</name>
    <dbReference type="NCBI Taxonomy" id="433720"/>
    <lineage>
        <taxon>Eukaryota</taxon>
        <taxon>Metazoa</taxon>
        <taxon>Spiralia</taxon>
        <taxon>Gnathifera</taxon>
        <taxon>Rotifera</taxon>
        <taxon>Eurotatoria</taxon>
        <taxon>Bdelloidea</taxon>
        <taxon>Adinetida</taxon>
        <taxon>Adinetidae</taxon>
        <taxon>Adineta</taxon>
    </lineage>
</organism>
<evidence type="ECO:0000256" key="1">
    <source>
        <dbReference type="PROSITE-ProRule" id="PRU00409"/>
    </source>
</evidence>
<dbReference type="PROSITE" id="PS51221">
    <property type="entry name" value="TTL"/>
    <property type="match status" value="1"/>
</dbReference>
<feature type="domain" description="ATP-grasp" evidence="4">
    <location>
        <begin position="259"/>
        <end position="522"/>
    </location>
</feature>
<dbReference type="SUPFAM" id="SSF56059">
    <property type="entry name" value="Glutathione synthetase ATP-binding domain-like"/>
    <property type="match status" value="1"/>
</dbReference>
<name>A0A814MEK6_9BILA</name>
<comment type="caution">
    <text evidence="5">The sequence shown here is derived from an EMBL/GenBank/DDBJ whole genome shotgun (WGS) entry which is preliminary data.</text>
</comment>
<dbReference type="PROSITE" id="PS50975">
    <property type="entry name" value="ATP_GRASP"/>
    <property type="match status" value="1"/>
</dbReference>
<dbReference type="Gene3D" id="3.30.470.20">
    <property type="entry name" value="ATP-grasp fold, B domain"/>
    <property type="match status" value="1"/>
</dbReference>
<evidence type="ECO:0000313" key="6">
    <source>
        <dbReference type="Proteomes" id="UP000663891"/>
    </source>
</evidence>
<feature type="compositionally biased region" description="Low complexity" evidence="2">
    <location>
        <begin position="629"/>
        <end position="642"/>
    </location>
</feature>
<dbReference type="PANTHER" id="PTHR46810:SF1">
    <property type="entry name" value="INACTIVE POLYGLYCYLASE TTLL10"/>
    <property type="match status" value="1"/>
</dbReference>
<dbReference type="InterPro" id="IPR001810">
    <property type="entry name" value="F-box_dom"/>
</dbReference>
<evidence type="ECO:0008006" key="7">
    <source>
        <dbReference type="Google" id="ProtNLM"/>
    </source>
</evidence>
<keyword evidence="1" id="KW-0547">Nucleotide-binding</keyword>
<dbReference type="InterPro" id="IPR027752">
    <property type="entry name" value="TTLL10"/>
</dbReference>
<evidence type="ECO:0000256" key="2">
    <source>
        <dbReference type="SAM" id="MobiDB-lite"/>
    </source>
</evidence>
<gene>
    <name evidence="5" type="ORF">VCS650_LOCUS18845</name>
</gene>
<sequence length="651" mass="76436">MTFSTTFDDLPDLILIEIFSYLSSFDTLWGFTHLNQHIASLLVERKYFRCVNLSSAHYFQFNKIIQVISLNNIESLSIDVNASPLQLSCWPYMPRLSTLRLKGVREYNDLIIFLLLHAVTLTHLTIHSRLEFKSVIEMLEENSSNLLSNEIKPRKNSNKKSRSSLYPEPKPVCYIGSGNNSHLIENILKSIGYENNENKIDDFKFKWVQSSSNVNWNIFKDGEQMINHIQGEDYFTNKLQLYQSLQTYETNYLSLTKRPQSYLTLNQFIPQTFKLDEIHDRHLLFNLHKPGDTWICKPSGLNQGKGIYIVKDINQLKEKFNQEDLFEKPKTFSIKQIKTIVQRYIMNPLLVHGKKFDIRCYMLISSVKPLIVLYHHGYIRLSMFDFDNDDENLLTHLTNQFVQKKDPKYNDMKEETAWTMEQLNDYVNEYILPRTNIQIDWIKNILPKIICRIMLNVIESIRMRLKERIGCFGLYGCDFMIDENMKVWLIEINVNPSLSTNTNTLLQVIPAVVQEAILISIECFEKIHHNHEIFPLKSLNGFVCIYNDLERKSSFPSIKQKSHHYSNFDQSQEEKVLINEKKVSILKCDSFQRSRTNNDLLKTSKYFNEKLIHLNLKKLNHQTKRRSKSVGVTTKSSSKTKSIQIKTNEFN</sequence>
<dbReference type="GO" id="GO:0046872">
    <property type="term" value="F:metal ion binding"/>
    <property type="evidence" value="ECO:0007669"/>
    <property type="project" value="InterPro"/>
</dbReference>
<dbReference type="OrthoDB" id="202825at2759"/>
<dbReference type="EMBL" id="CAJNON010000183">
    <property type="protein sequence ID" value="CAF1077890.1"/>
    <property type="molecule type" value="Genomic_DNA"/>
</dbReference>
<dbReference type="Pfam" id="PF03133">
    <property type="entry name" value="TTL"/>
    <property type="match status" value="1"/>
</dbReference>
<evidence type="ECO:0000259" key="4">
    <source>
        <dbReference type="PROSITE" id="PS50975"/>
    </source>
</evidence>
<accession>A0A814MEK6</accession>
<dbReference type="PROSITE" id="PS50181">
    <property type="entry name" value="FBOX"/>
    <property type="match status" value="1"/>
</dbReference>
<dbReference type="AlphaFoldDB" id="A0A814MEK6"/>
<dbReference type="GO" id="GO:0005524">
    <property type="term" value="F:ATP binding"/>
    <property type="evidence" value="ECO:0007669"/>
    <property type="project" value="UniProtKB-UniRule"/>
</dbReference>
<dbReference type="Proteomes" id="UP000663891">
    <property type="component" value="Unassembled WGS sequence"/>
</dbReference>
<dbReference type="InterPro" id="IPR011761">
    <property type="entry name" value="ATP-grasp"/>
</dbReference>
<protein>
    <recommendedName>
        <fullName evidence="7">Tubulin-tyrosine ligase family protein</fullName>
    </recommendedName>
</protein>
<dbReference type="PANTHER" id="PTHR46810">
    <property type="entry name" value="INACTIVE POLYGLYCYLASE TTLL10"/>
    <property type="match status" value="1"/>
</dbReference>
<dbReference type="GO" id="GO:0070737">
    <property type="term" value="F:protein-glycine ligase activity, elongating"/>
    <property type="evidence" value="ECO:0007669"/>
    <property type="project" value="TreeGrafter"/>
</dbReference>